<dbReference type="InterPro" id="IPR036264">
    <property type="entry name" value="Bact_exopeptidase_dim_dom"/>
</dbReference>
<dbReference type="Pfam" id="PF07687">
    <property type="entry name" value="M20_dimer"/>
    <property type="match status" value="1"/>
</dbReference>
<dbReference type="InterPro" id="IPR017439">
    <property type="entry name" value="Amidohydrolase"/>
</dbReference>
<dbReference type="Gene3D" id="3.30.70.360">
    <property type="match status" value="1"/>
</dbReference>
<dbReference type="RefSeq" id="WP_322544210.1">
    <property type="nucleotide sequence ID" value="NZ_JAOBTT010000002.1"/>
</dbReference>
<proteinExistence type="predicted"/>
<dbReference type="PANTHER" id="PTHR11014:SF63">
    <property type="entry name" value="METALLOPEPTIDASE, PUTATIVE (AFU_ORTHOLOGUE AFUA_6G09600)-RELATED"/>
    <property type="match status" value="1"/>
</dbReference>
<evidence type="ECO:0000256" key="1">
    <source>
        <dbReference type="ARBA" id="ARBA00022801"/>
    </source>
</evidence>
<dbReference type="NCBIfam" id="TIGR01891">
    <property type="entry name" value="amidohydrolases"/>
    <property type="match status" value="1"/>
</dbReference>
<reference evidence="4" key="1">
    <citation type="submission" date="2023-07" db="EMBL/GenBank/DDBJ databases">
        <title>Structural and functional analysis of rice phyllospheric bacteria for their antimicrobial properties and defense elicitation against blast disease.</title>
        <authorList>
            <person name="Sahu K.P."/>
            <person name="Asharani P."/>
            <person name="Kumar M."/>
            <person name="Reddy B."/>
            <person name="Kumar A."/>
        </authorList>
    </citation>
    <scope>NUCLEOTIDE SEQUENCE [LARGE SCALE GENOMIC DNA]</scope>
    <source>
        <strain evidence="4">OsEp_Plm_30P10</strain>
    </source>
</reference>
<name>A0ABU5LK59_9GAMM</name>
<sequence>MHIEEPALALWLQAFRHELHRFPELSHQEFETTARIRQQLEHHGIRVLDLALETGVVAEIGLPTAPLVVLRADIDALPIEEQADLPFRSTRHGVMHACGHDFHSAAALGAAVLLKQQEASLPGRVRILFQPAEETATGALAMLASGALEQARAIFGLHNDPTLPPGVIGSKAGELTAAVDRVDITITGTGSHAAKPHCGNDPIVIAAQIISAAQTLVSRNAPSNENAVVSITQVHSGSTWNVIPDSAWIEGTVRTFSSELRERLAQRFREIALGIGAAFDAEVTFNWHAGPPSVINDPDLTALALQQATVSGFEARVVEPSPIGEDFAFYQQQIPGAFVMIGTGEPYALHHPAFRVNDDVLLPTARYLADLAVAALSRLGDTVTSAEHEIRAAAPERGHS</sequence>
<dbReference type="PIRSF" id="PIRSF005962">
    <property type="entry name" value="Pept_M20D_amidohydro"/>
    <property type="match status" value="1"/>
</dbReference>
<protein>
    <submittedName>
        <fullName evidence="3">Amidohydrolase</fullName>
    </submittedName>
</protein>
<gene>
    <name evidence="3" type="ORF">N4G40_18885</name>
</gene>
<feature type="domain" description="Peptidase M20 dimerisation" evidence="2">
    <location>
        <begin position="182"/>
        <end position="272"/>
    </location>
</feature>
<comment type="caution">
    <text evidence="3">The sequence shown here is derived from an EMBL/GenBank/DDBJ whole genome shotgun (WGS) entry which is preliminary data.</text>
</comment>
<organism evidence="3 4">
    <name type="scientific">Pantoea eucrina</name>
    <dbReference type="NCBI Taxonomy" id="472693"/>
    <lineage>
        <taxon>Bacteria</taxon>
        <taxon>Pseudomonadati</taxon>
        <taxon>Pseudomonadota</taxon>
        <taxon>Gammaproteobacteria</taxon>
        <taxon>Enterobacterales</taxon>
        <taxon>Erwiniaceae</taxon>
        <taxon>Pantoea</taxon>
    </lineage>
</organism>
<dbReference type="PANTHER" id="PTHR11014">
    <property type="entry name" value="PEPTIDASE M20 FAMILY MEMBER"/>
    <property type="match status" value="1"/>
</dbReference>
<dbReference type="InterPro" id="IPR002933">
    <property type="entry name" value="Peptidase_M20"/>
</dbReference>
<evidence type="ECO:0000259" key="2">
    <source>
        <dbReference type="Pfam" id="PF07687"/>
    </source>
</evidence>
<dbReference type="EMBL" id="JAOBTT010000002">
    <property type="protein sequence ID" value="MDZ7280322.1"/>
    <property type="molecule type" value="Genomic_DNA"/>
</dbReference>
<evidence type="ECO:0000313" key="3">
    <source>
        <dbReference type="EMBL" id="MDZ7280322.1"/>
    </source>
</evidence>
<keyword evidence="4" id="KW-1185">Reference proteome</keyword>
<dbReference type="InterPro" id="IPR011650">
    <property type="entry name" value="Peptidase_M20_dimer"/>
</dbReference>
<evidence type="ECO:0000313" key="4">
    <source>
        <dbReference type="Proteomes" id="UP001288620"/>
    </source>
</evidence>
<dbReference type="SUPFAM" id="SSF53187">
    <property type="entry name" value="Zn-dependent exopeptidases"/>
    <property type="match status" value="1"/>
</dbReference>
<dbReference type="Proteomes" id="UP001288620">
    <property type="component" value="Unassembled WGS sequence"/>
</dbReference>
<accession>A0ABU5LK59</accession>
<dbReference type="Gene3D" id="3.40.630.10">
    <property type="entry name" value="Zn peptidases"/>
    <property type="match status" value="1"/>
</dbReference>
<dbReference type="Pfam" id="PF01546">
    <property type="entry name" value="Peptidase_M20"/>
    <property type="match status" value="1"/>
</dbReference>
<keyword evidence="1" id="KW-0378">Hydrolase</keyword>
<dbReference type="SUPFAM" id="SSF55031">
    <property type="entry name" value="Bacterial exopeptidase dimerisation domain"/>
    <property type="match status" value="1"/>
</dbReference>